<dbReference type="CDD" id="cd03674">
    <property type="entry name" value="NUDIX_Hydrolase"/>
    <property type="match status" value="1"/>
</dbReference>
<dbReference type="PROSITE" id="PS00893">
    <property type="entry name" value="NUDIX_BOX"/>
    <property type="match status" value="1"/>
</dbReference>
<dbReference type="Gene3D" id="3.90.79.10">
    <property type="entry name" value="Nucleoside Triphosphate Pyrophosphohydrolase"/>
    <property type="match status" value="1"/>
</dbReference>
<organism evidence="6 7">
    <name type="scientific">Kutzneria kofuensis</name>
    <dbReference type="NCBI Taxonomy" id="103725"/>
    <lineage>
        <taxon>Bacteria</taxon>
        <taxon>Bacillati</taxon>
        <taxon>Actinomycetota</taxon>
        <taxon>Actinomycetes</taxon>
        <taxon>Pseudonocardiales</taxon>
        <taxon>Pseudonocardiaceae</taxon>
        <taxon>Kutzneria</taxon>
    </lineage>
</organism>
<evidence type="ECO:0000313" key="6">
    <source>
        <dbReference type="EMBL" id="MBB5891877.1"/>
    </source>
</evidence>
<dbReference type="AlphaFoldDB" id="A0A7W9NFW6"/>
<evidence type="ECO:0000256" key="1">
    <source>
        <dbReference type="ARBA" id="ARBA00005582"/>
    </source>
</evidence>
<accession>A0A7W9NFW6</accession>
<feature type="domain" description="Nudix hydrolase" evidence="5">
    <location>
        <begin position="2"/>
        <end position="151"/>
    </location>
</feature>
<evidence type="ECO:0000256" key="2">
    <source>
        <dbReference type="ARBA" id="ARBA00022801"/>
    </source>
</evidence>
<sequence>MIKHFTSSVFVFGLVGEVWKLGLIKHPRLRRWMIAGGHVESGESPVDAALREVEEETGRRVRLVRPPGPAVPPAFPRTVLTMPWWITEQPVPPDGHCGDRHVHIDHQYVAFVTDPDEVTRKPEHPFRWAGQDELDDLAMFADTRLLAAGLFAVVPMLGVGAFDAMFILTSLAGDGQS</sequence>
<dbReference type="PROSITE" id="PS51462">
    <property type="entry name" value="NUDIX"/>
    <property type="match status" value="1"/>
</dbReference>
<protein>
    <submittedName>
        <fullName evidence="6">8-oxo-dGTP pyrophosphatase MutT (NUDIX family)</fullName>
    </submittedName>
</protein>
<gene>
    <name evidence="6" type="ORF">BJ998_003073</name>
</gene>
<feature type="transmembrane region" description="Helical" evidence="4">
    <location>
        <begin position="145"/>
        <end position="168"/>
    </location>
</feature>
<dbReference type="PANTHER" id="PTHR43736">
    <property type="entry name" value="ADP-RIBOSE PYROPHOSPHATASE"/>
    <property type="match status" value="1"/>
</dbReference>
<evidence type="ECO:0000259" key="5">
    <source>
        <dbReference type="PROSITE" id="PS51462"/>
    </source>
</evidence>
<feature type="transmembrane region" description="Helical" evidence="4">
    <location>
        <begin position="6"/>
        <end position="24"/>
    </location>
</feature>
<dbReference type="EMBL" id="JACHIR010000001">
    <property type="protein sequence ID" value="MBB5891877.1"/>
    <property type="molecule type" value="Genomic_DNA"/>
</dbReference>
<reference evidence="6 7" key="1">
    <citation type="submission" date="2020-08" db="EMBL/GenBank/DDBJ databases">
        <title>Sequencing the genomes of 1000 actinobacteria strains.</title>
        <authorList>
            <person name="Klenk H.-P."/>
        </authorList>
    </citation>
    <scope>NUCLEOTIDE SEQUENCE [LARGE SCALE GENOMIC DNA]</scope>
    <source>
        <strain evidence="6 7">DSM 43851</strain>
    </source>
</reference>
<dbReference type="GO" id="GO:0016787">
    <property type="term" value="F:hydrolase activity"/>
    <property type="evidence" value="ECO:0007669"/>
    <property type="project" value="UniProtKB-KW"/>
</dbReference>
<dbReference type="RefSeq" id="WP_184862284.1">
    <property type="nucleotide sequence ID" value="NZ_BAAAWY010000007.1"/>
</dbReference>
<keyword evidence="2 3" id="KW-0378">Hydrolase</keyword>
<keyword evidence="4" id="KW-1133">Transmembrane helix</keyword>
<keyword evidence="4" id="KW-0472">Membrane</keyword>
<dbReference type="InterPro" id="IPR015797">
    <property type="entry name" value="NUDIX_hydrolase-like_dom_sf"/>
</dbReference>
<comment type="similarity">
    <text evidence="1 3">Belongs to the Nudix hydrolase family.</text>
</comment>
<evidence type="ECO:0000256" key="3">
    <source>
        <dbReference type="RuleBase" id="RU003476"/>
    </source>
</evidence>
<name>A0A7W9NFW6_9PSEU</name>
<keyword evidence="7" id="KW-1185">Reference proteome</keyword>
<dbReference type="InterPro" id="IPR020476">
    <property type="entry name" value="Nudix_hydrolase"/>
</dbReference>
<comment type="caution">
    <text evidence="6">The sequence shown here is derived from an EMBL/GenBank/DDBJ whole genome shotgun (WGS) entry which is preliminary data.</text>
</comment>
<proteinExistence type="inferred from homology"/>
<dbReference type="PRINTS" id="PR00502">
    <property type="entry name" value="NUDIXFAMILY"/>
</dbReference>
<keyword evidence="4" id="KW-0812">Transmembrane</keyword>
<dbReference type="SUPFAM" id="SSF55811">
    <property type="entry name" value="Nudix"/>
    <property type="match status" value="1"/>
</dbReference>
<dbReference type="InterPro" id="IPR020084">
    <property type="entry name" value="NUDIX_hydrolase_CS"/>
</dbReference>
<dbReference type="Pfam" id="PF00293">
    <property type="entry name" value="NUDIX"/>
    <property type="match status" value="1"/>
</dbReference>
<dbReference type="PANTHER" id="PTHR43736:SF1">
    <property type="entry name" value="DIHYDRONEOPTERIN TRIPHOSPHATE DIPHOSPHATASE"/>
    <property type="match status" value="1"/>
</dbReference>
<evidence type="ECO:0000256" key="4">
    <source>
        <dbReference type="SAM" id="Phobius"/>
    </source>
</evidence>
<evidence type="ECO:0000313" key="7">
    <source>
        <dbReference type="Proteomes" id="UP000585638"/>
    </source>
</evidence>
<dbReference type="Proteomes" id="UP000585638">
    <property type="component" value="Unassembled WGS sequence"/>
</dbReference>
<dbReference type="InterPro" id="IPR000086">
    <property type="entry name" value="NUDIX_hydrolase_dom"/>
</dbReference>